<dbReference type="KEGG" id="lcf:108880496"/>
<dbReference type="SMART" id="SM00220">
    <property type="entry name" value="S_TKc"/>
    <property type="match status" value="1"/>
</dbReference>
<evidence type="ECO:0000256" key="11">
    <source>
        <dbReference type="ARBA" id="ARBA00022782"/>
    </source>
</evidence>
<feature type="compositionally biased region" description="Polar residues" evidence="20">
    <location>
        <begin position="288"/>
        <end position="298"/>
    </location>
</feature>
<keyword evidence="12 18" id="KW-0067">ATP-binding</keyword>
<dbReference type="GO" id="GO:0007283">
    <property type="term" value="P:spermatogenesis"/>
    <property type="evidence" value="ECO:0007669"/>
    <property type="project" value="UniProtKB-KW"/>
</dbReference>
<dbReference type="FunFam" id="1.10.510.10:FF:000658">
    <property type="entry name" value="Protein CBG12184"/>
    <property type="match status" value="1"/>
</dbReference>
<accession>A0AAJ7LPH9</accession>
<keyword evidence="7" id="KW-0808">Transferase</keyword>
<keyword evidence="8" id="KW-0479">Metal-binding</keyword>
<evidence type="ECO:0000256" key="20">
    <source>
        <dbReference type="SAM" id="MobiDB-lite"/>
    </source>
</evidence>
<evidence type="ECO:0000256" key="4">
    <source>
        <dbReference type="ARBA" id="ARBA00022473"/>
    </source>
</evidence>
<evidence type="ECO:0000313" key="23">
    <source>
        <dbReference type="RefSeq" id="XP_018527549.1"/>
    </source>
</evidence>
<evidence type="ECO:0000256" key="14">
    <source>
        <dbReference type="ARBA" id="ARBA00022843"/>
    </source>
</evidence>
<evidence type="ECO:0000256" key="12">
    <source>
        <dbReference type="ARBA" id="ARBA00022840"/>
    </source>
</evidence>
<dbReference type="EC" id="2.7.11.1" evidence="3"/>
<name>A0AAJ7LPH9_LATCA</name>
<dbReference type="Pfam" id="PF00069">
    <property type="entry name" value="Pkinase"/>
    <property type="match status" value="1"/>
</dbReference>
<evidence type="ECO:0000256" key="6">
    <source>
        <dbReference type="ARBA" id="ARBA00022553"/>
    </source>
</evidence>
<dbReference type="GO" id="GO:0035556">
    <property type="term" value="P:intracellular signal transduction"/>
    <property type="evidence" value="ECO:0007669"/>
    <property type="project" value="TreeGrafter"/>
</dbReference>
<evidence type="ECO:0000259" key="21">
    <source>
        <dbReference type="PROSITE" id="PS50011"/>
    </source>
</evidence>
<gene>
    <name evidence="23" type="primary">tssk6</name>
</gene>
<dbReference type="InterPro" id="IPR008271">
    <property type="entry name" value="Ser/Thr_kinase_AS"/>
</dbReference>
<protein>
    <recommendedName>
        <fullName evidence="3">non-specific serine/threonine protein kinase</fullName>
        <ecNumber evidence="3">2.7.11.1</ecNumber>
    </recommendedName>
</protein>
<keyword evidence="11" id="KW-0221">Differentiation</keyword>
<dbReference type="GO" id="GO:0005737">
    <property type="term" value="C:cytoplasm"/>
    <property type="evidence" value="ECO:0007669"/>
    <property type="project" value="TreeGrafter"/>
</dbReference>
<comment type="cofactor">
    <cofactor evidence="1">
        <name>Mg(2+)</name>
        <dbReference type="ChEBI" id="CHEBI:18420"/>
    </cofactor>
</comment>
<dbReference type="PROSITE" id="PS00107">
    <property type="entry name" value="PROTEIN_KINASE_ATP"/>
    <property type="match status" value="1"/>
</dbReference>
<dbReference type="CTD" id="83983"/>
<dbReference type="InterPro" id="IPR000719">
    <property type="entry name" value="Prot_kinase_dom"/>
</dbReference>
<comment type="catalytic activity">
    <reaction evidence="17">
        <text>L-seryl-[protein] + ATP = O-phospho-L-seryl-[protein] + ADP + H(+)</text>
        <dbReference type="Rhea" id="RHEA:17989"/>
        <dbReference type="Rhea" id="RHEA-COMP:9863"/>
        <dbReference type="Rhea" id="RHEA-COMP:11604"/>
        <dbReference type="ChEBI" id="CHEBI:15378"/>
        <dbReference type="ChEBI" id="CHEBI:29999"/>
        <dbReference type="ChEBI" id="CHEBI:30616"/>
        <dbReference type="ChEBI" id="CHEBI:83421"/>
        <dbReference type="ChEBI" id="CHEBI:456216"/>
        <dbReference type="EC" id="2.7.11.1"/>
    </reaction>
</comment>
<feature type="binding site" evidence="18">
    <location>
        <position position="48"/>
    </location>
    <ligand>
        <name>ATP</name>
        <dbReference type="ChEBI" id="CHEBI:30616"/>
    </ligand>
</feature>
<evidence type="ECO:0000256" key="16">
    <source>
        <dbReference type="ARBA" id="ARBA00047899"/>
    </source>
</evidence>
<dbReference type="SUPFAM" id="SSF56112">
    <property type="entry name" value="Protein kinase-like (PK-like)"/>
    <property type="match status" value="1"/>
</dbReference>
<keyword evidence="14" id="KW-0832">Ubl conjugation</keyword>
<dbReference type="InterPro" id="IPR017441">
    <property type="entry name" value="Protein_kinase_ATP_BS"/>
</dbReference>
<feature type="compositionally biased region" description="Basic and acidic residues" evidence="20">
    <location>
        <begin position="301"/>
        <end position="316"/>
    </location>
</feature>
<dbReference type="PROSITE" id="PS50011">
    <property type="entry name" value="PROTEIN_KINASE_DOM"/>
    <property type="match status" value="1"/>
</dbReference>
<evidence type="ECO:0000256" key="18">
    <source>
        <dbReference type="PROSITE-ProRule" id="PRU10141"/>
    </source>
</evidence>
<evidence type="ECO:0000313" key="22">
    <source>
        <dbReference type="Proteomes" id="UP000694890"/>
    </source>
</evidence>
<dbReference type="RefSeq" id="XP_018527549.1">
    <property type="nucleotide sequence ID" value="XM_018672033.2"/>
</dbReference>
<dbReference type="GO" id="GO:0050321">
    <property type="term" value="F:tau-protein kinase activity"/>
    <property type="evidence" value="ECO:0007669"/>
    <property type="project" value="TreeGrafter"/>
</dbReference>
<keyword evidence="13" id="KW-0460">Magnesium</keyword>
<comment type="catalytic activity">
    <reaction evidence="16">
        <text>L-threonyl-[protein] + ATP = O-phospho-L-threonyl-[protein] + ADP + H(+)</text>
        <dbReference type="Rhea" id="RHEA:46608"/>
        <dbReference type="Rhea" id="RHEA-COMP:11060"/>
        <dbReference type="Rhea" id="RHEA-COMP:11605"/>
        <dbReference type="ChEBI" id="CHEBI:15378"/>
        <dbReference type="ChEBI" id="CHEBI:30013"/>
        <dbReference type="ChEBI" id="CHEBI:30616"/>
        <dbReference type="ChEBI" id="CHEBI:61977"/>
        <dbReference type="ChEBI" id="CHEBI:456216"/>
        <dbReference type="EC" id="2.7.11.1"/>
    </reaction>
</comment>
<keyword evidence="10 23" id="KW-0418">Kinase</keyword>
<sequence length="329" mass="37334">MDCSHCYMMNRRFMESRGYIYKSTLGEGMFGKVVRAQATKLNRTVAIKIIDTKKVNYSEKFLSREMEIIRSLNHPNIVKTLDIFQSKTNTVYVVMEFCVKGDLLKHINVNGALPEHSSCRLFTQLCGAVQYLHNKDVAHRDLKCENLLLDTFHSLKVCDFGFSKRLTYTDGQMVLSETYCGTSSYAAPEILRSCPYNPKVSDVWSMGVVLYMMLYASMPYDASNIRRMVEIQIQHNINFPSILSVSSEAKDLIRSILHPVVEQRITISNILQSSWILREGRMEDGEEVSTSYAGSTQEGPPDEKTKEDKEHSKDNSDPGEGPSTPNPNP</sequence>
<evidence type="ECO:0000256" key="1">
    <source>
        <dbReference type="ARBA" id="ARBA00001946"/>
    </source>
</evidence>
<evidence type="ECO:0000256" key="17">
    <source>
        <dbReference type="ARBA" id="ARBA00048679"/>
    </source>
</evidence>
<evidence type="ECO:0000256" key="19">
    <source>
        <dbReference type="RuleBase" id="RU000304"/>
    </source>
</evidence>
<dbReference type="Gene3D" id="1.10.510.10">
    <property type="entry name" value="Transferase(Phosphotransferase) domain 1"/>
    <property type="match status" value="1"/>
</dbReference>
<keyword evidence="6" id="KW-0597">Phosphoprotein</keyword>
<dbReference type="AlphaFoldDB" id="A0AAJ7LPH9"/>
<dbReference type="PANTHER" id="PTHR24346">
    <property type="entry name" value="MAP/MICROTUBULE AFFINITY-REGULATING KINASE"/>
    <property type="match status" value="1"/>
</dbReference>
<dbReference type="GO" id="GO:0005524">
    <property type="term" value="F:ATP binding"/>
    <property type="evidence" value="ECO:0007669"/>
    <property type="project" value="UniProtKB-UniRule"/>
</dbReference>
<dbReference type="GO" id="GO:0000287">
    <property type="term" value="F:magnesium ion binding"/>
    <property type="evidence" value="ECO:0007669"/>
    <property type="project" value="UniProtKB-ARBA"/>
</dbReference>
<evidence type="ECO:0000256" key="8">
    <source>
        <dbReference type="ARBA" id="ARBA00022723"/>
    </source>
</evidence>
<evidence type="ECO:0000256" key="9">
    <source>
        <dbReference type="ARBA" id="ARBA00022741"/>
    </source>
</evidence>
<dbReference type="InterPro" id="IPR011009">
    <property type="entry name" value="Kinase-like_dom_sf"/>
</dbReference>
<keyword evidence="15" id="KW-0744">Spermatogenesis</keyword>
<dbReference type="PANTHER" id="PTHR24346:SF102">
    <property type="entry name" value="TESTIS-SPECIFIC SERINE_THREONINE-PROTEIN KINASE 1"/>
    <property type="match status" value="1"/>
</dbReference>
<evidence type="ECO:0000256" key="13">
    <source>
        <dbReference type="ARBA" id="ARBA00022842"/>
    </source>
</evidence>
<reference evidence="23" key="1">
    <citation type="submission" date="2025-08" db="UniProtKB">
        <authorList>
            <consortium name="RefSeq"/>
        </authorList>
    </citation>
    <scope>IDENTIFICATION</scope>
    <source>
        <tissue evidence="23">Brain</tissue>
    </source>
</reference>
<keyword evidence="5 19" id="KW-0723">Serine/threonine-protein kinase</keyword>
<feature type="region of interest" description="Disordered" evidence="20">
    <location>
        <begin position="282"/>
        <end position="329"/>
    </location>
</feature>
<feature type="domain" description="Protein kinase" evidence="21">
    <location>
        <begin position="19"/>
        <end position="276"/>
    </location>
</feature>
<dbReference type="GO" id="GO:0000226">
    <property type="term" value="P:microtubule cytoskeleton organization"/>
    <property type="evidence" value="ECO:0007669"/>
    <property type="project" value="TreeGrafter"/>
</dbReference>
<keyword evidence="4" id="KW-0217">Developmental protein</keyword>
<proteinExistence type="inferred from homology"/>
<evidence type="ECO:0000256" key="3">
    <source>
        <dbReference type="ARBA" id="ARBA00012513"/>
    </source>
</evidence>
<dbReference type="GeneID" id="108880496"/>
<evidence type="ECO:0000256" key="5">
    <source>
        <dbReference type="ARBA" id="ARBA00022527"/>
    </source>
</evidence>
<dbReference type="Proteomes" id="UP000694890">
    <property type="component" value="Unplaced"/>
</dbReference>
<dbReference type="GO" id="GO:0030154">
    <property type="term" value="P:cell differentiation"/>
    <property type="evidence" value="ECO:0007669"/>
    <property type="project" value="UniProtKB-KW"/>
</dbReference>
<keyword evidence="9 18" id="KW-0547">Nucleotide-binding</keyword>
<organism evidence="22 23">
    <name type="scientific">Lates calcarifer</name>
    <name type="common">Barramundi</name>
    <name type="synonym">Holocentrus calcarifer</name>
    <dbReference type="NCBI Taxonomy" id="8187"/>
    <lineage>
        <taxon>Eukaryota</taxon>
        <taxon>Metazoa</taxon>
        <taxon>Chordata</taxon>
        <taxon>Craniata</taxon>
        <taxon>Vertebrata</taxon>
        <taxon>Euteleostomi</taxon>
        <taxon>Actinopterygii</taxon>
        <taxon>Neopterygii</taxon>
        <taxon>Teleostei</taxon>
        <taxon>Neoteleostei</taxon>
        <taxon>Acanthomorphata</taxon>
        <taxon>Carangaria</taxon>
        <taxon>Carangaria incertae sedis</taxon>
        <taxon>Centropomidae</taxon>
        <taxon>Lates</taxon>
    </lineage>
</organism>
<evidence type="ECO:0000256" key="15">
    <source>
        <dbReference type="ARBA" id="ARBA00022871"/>
    </source>
</evidence>
<dbReference type="FunFam" id="3.30.200.20:FF:000042">
    <property type="entry name" value="Aurora kinase A"/>
    <property type="match status" value="1"/>
</dbReference>
<comment type="similarity">
    <text evidence="2">Belongs to the protein kinase superfamily. CAMK Ser/Thr protein kinase family.</text>
</comment>
<dbReference type="PROSITE" id="PS00108">
    <property type="entry name" value="PROTEIN_KINASE_ST"/>
    <property type="match status" value="1"/>
</dbReference>
<evidence type="ECO:0000256" key="2">
    <source>
        <dbReference type="ARBA" id="ARBA00006692"/>
    </source>
</evidence>
<evidence type="ECO:0000256" key="10">
    <source>
        <dbReference type="ARBA" id="ARBA00022777"/>
    </source>
</evidence>
<evidence type="ECO:0000256" key="7">
    <source>
        <dbReference type="ARBA" id="ARBA00022679"/>
    </source>
</evidence>